<dbReference type="PANTHER" id="PTHR46696">
    <property type="entry name" value="P450, PUTATIVE (EUROFUNG)-RELATED"/>
    <property type="match status" value="1"/>
</dbReference>
<keyword evidence="3 7" id="KW-0479">Metal-binding</keyword>
<evidence type="ECO:0000256" key="6">
    <source>
        <dbReference type="ARBA" id="ARBA00023033"/>
    </source>
</evidence>
<dbReference type="InterPro" id="IPR002397">
    <property type="entry name" value="Cyt_P450_B"/>
</dbReference>
<dbReference type="InterPro" id="IPR001128">
    <property type="entry name" value="Cyt_P450"/>
</dbReference>
<accession>A0AAE3GXL1</accession>
<dbReference type="PROSITE" id="PS00086">
    <property type="entry name" value="CYTOCHROME_P450"/>
    <property type="match status" value="1"/>
</dbReference>
<dbReference type="Gene3D" id="1.10.630.10">
    <property type="entry name" value="Cytochrome P450"/>
    <property type="match status" value="1"/>
</dbReference>
<keyword evidence="6 7" id="KW-0503">Monooxygenase</keyword>
<evidence type="ECO:0000313" key="8">
    <source>
        <dbReference type="EMBL" id="MCP2730492.1"/>
    </source>
</evidence>
<dbReference type="GO" id="GO:0006707">
    <property type="term" value="P:cholesterol catabolic process"/>
    <property type="evidence" value="ECO:0007669"/>
    <property type="project" value="TreeGrafter"/>
</dbReference>
<dbReference type="GO" id="GO:0020037">
    <property type="term" value="F:heme binding"/>
    <property type="evidence" value="ECO:0007669"/>
    <property type="project" value="InterPro"/>
</dbReference>
<name>A0AAE3GXL1_9CYAN</name>
<dbReference type="InterPro" id="IPR017972">
    <property type="entry name" value="Cyt_P450_CS"/>
</dbReference>
<organism evidence="8 9">
    <name type="scientific">Limnofasciculus baicalensis BBK-W-15</name>
    <dbReference type="NCBI Taxonomy" id="2699891"/>
    <lineage>
        <taxon>Bacteria</taxon>
        <taxon>Bacillati</taxon>
        <taxon>Cyanobacteriota</taxon>
        <taxon>Cyanophyceae</taxon>
        <taxon>Coleofasciculales</taxon>
        <taxon>Coleofasciculaceae</taxon>
        <taxon>Limnofasciculus</taxon>
        <taxon>Limnofasciculus baicalensis</taxon>
    </lineage>
</organism>
<evidence type="ECO:0000256" key="2">
    <source>
        <dbReference type="ARBA" id="ARBA00022617"/>
    </source>
</evidence>
<evidence type="ECO:0000256" key="1">
    <source>
        <dbReference type="ARBA" id="ARBA00010617"/>
    </source>
</evidence>
<dbReference type="PRINTS" id="PR00359">
    <property type="entry name" value="BP450"/>
</dbReference>
<dbReference type="InterPro" id="IPR036396">
    <property type="entry name" value="Cyt_P450_sf"/>
</dbReference>
<keyword evidence="5 7" id="KW-0408">Iron</keyword>
<dbReference type="FunFam" id="1.10.630.10:FF:000018">
    <property type="entry name" value="Cytochrome P450 monooxygenase"/>
    <property type="match status" value="1"/>
</dbReference>
<evidence type="ECO:0000256" key="4">
    <source>
        <dbReference type="ARBA" id="ARBA00023002"/>
    </source>
</evidence>
<protein>
    <submittedName>
        <fullName evidence="8">Cytochrome P450</fullName>
    </submittedName>
</protein>
<dbReference type="Proteomes" id="UP001204953">
    <property type="component" value="Unassembled WGS sequence"/>
</dbReference>
<keyword evidence="2 7" id="KW-0349">Heme</keyword>
<proteinExistence type="inferred from homology"/>
<evidence type="ECO:0000256" key="3">
    <source>
        <dbReference type="ARBA" id="ARBA00022723"/>
    </source>
</evidence>
<dbReference type="PRINTS" id="PR00385">
    <property type="entry name" value="P450"/>
</dbReference>
<dbReference type="GO" id="GO:0005506">
    <property type="term" value="F:iron ion binding"/>
    <property type="evidence" value="ECO:0007669"/>
    <property type="project" value="InterPro"/>
</dbReference>
<dbReference type="GO" id="GO:0008395">
    <property type="term" value="F:steroid hydroxylase activity"/>
    <property type="evidence" value="ECO:0007669"/>
    <property type="project" value="TreeGrafter"/>
</dbReference>
<reference evidence="8" key="1">
    <citation type="submission" date="2022-06" db="EMBL/GenBank/DDBJ databases">
        <title>New cyanobacteria of genus Symplocastrum in benthos of Lake Baikal.</title>
        <authorList>
            <person name="Sorokovikova E."/>
            <person name="Tikhonova I."/>
            <person name="Krasnopeev A."/>
            <person name="Evseev P."/>
            <person name="Gladkikh A."/>
            <person name="Belykh O."/>
        </authorList>
    </citation>
    <scope>NUCLEOTIDE SEQUENCE</scope>
    <source>
        <strain evidence="8">BBK-W-15</strain>
    </source>
</reference>
<dbReference type="AlphaFoldDB" id="A0AAE3GXL1"/>
<evidence type="ECO:0000256" key="7">
    <source>
        <dbReference type="RuleBase" id="RU000461"/>
    </source>
</evidence>
<dbReference type="GO" id="GO:0036199">
    <property type="term" value="F:cholest-4-en-3-one 26-monooxygenase activity"/>
    <property type="evidence" value="ECO:0007669"/>
    <property type="project" value="TreeGrafter"/>
</dbReference>
<dbReference type="Pfam" id="PF00067">
    <property type="entry name" value="p450"/>
    <property type="match status" value="2"/>
</dbReference>
<dbReference type="SUPFAM" id="SSF48264">
    <property type="entry name" value="Cytochrome P450"/>
    <property type="match status" value="1"/>
</dbReference>
<keyword evidence="9" id="KW-1185">Reference proteome</keyword>
<comment type="similarity">
    <text evidence="1 7">Belongs to the cytochrome P450 family.</text>
</comment>
<dbReference type="PANTHER" id="PTHR46696:SF4">
    <property type="entry name" value="BIOTIN BIOSYNTHESIS CYTOCHROME P450"/>
    <property type="match status" value="1"/>
</dbReference>
<evidence type="ECO:0000313" key="9">
    <source>
        <dbReference type="Proteomes" id="UP001204953"/>
    </source>
</evidence>
<gene>
    <name evidence="8" type="ORF">NJ959_18865</name>
</gene>
<comment type="caution">
    <text evidence="8">The sequence shown here is derived from an EMBL/GenBank/DDBJ whole genome shotgun (WGS) entry which is preliminary data.</text>
</comment>
<sequence length="296" mass="33300">MEDYIKQTVDEIIDSFITKGECEFVSEFAVPLPVKAIAAQLGVPQEDLPKLKKWSDSFIARLSRMISREQELESASDIVAFQHYFHQVIEERKKEPKDDLISDLVQAQVGSERPLNMAELLNIIQQILVAGNETITNAIAGGMLFLIQNPSQIALVQADPSKSENLVEEILRMETPTAGMWRVVQQDTEIDGIQIPAGSLVMIRFDSANRDPAKFPDGEQFDVCRHNAGNHLAFGHGLHFCVGANLARKEMQVAYERLLQRLKHIRLAPGKNDLLHIPNVLLRGLKHLYIEFERAG</sequence>
<evidence type="ECO:0000256" key="5">
    <source>
        <dbReference type="ARBA" id="ARBA00023004"/>
    </source>
</evidence>
<keyword evidence="4 7" id="KW-0560">Oxidoreductase</keyword>
<dbReference type="EMBL" id="JAMZMM010000206">
    <property type="protein sequence ID" value="MCP2730492.1"/>
    <property type="molecule type" value="Genomic_DNA"/>
</dbReference>